<keyword evidence="3" id="KW-1185">Reference proteome</keyword>
<feature type="transmembrane region" description="Helical" evidence="1">
    <location>
        <begin position="613"/>
        <end position="630"/>
    </location>
</feature>
<dbReference type="Proteomes" id="UP000604001">
    <property type="component" value="Unassembled WGS sequence"/>
</dbReference>
<keyword evidence="1" id="KW-0812">Transmembrane</keyword>
<dbReference type="EMBL" id="JACMYC010000004">
    <property type="protein sequence ID" value="MBC2960287.1"/>
    <property type="molecule type" value="Genomic_DNA"/>
</dbReference>
<feature type="transmembrane region" description="Helical" evidence="1">
    <location>
        <begin position="642"/>
        <end position="662"/>
    </location>
</feature>
<feature type="transmembrane region" description="Helical" evidence="1">
    <location>
        <begin position="401"/>
        <end position="418"/>
    </location>
</feature>
<proteinExistence type="predicted"/>
<feature type="transmembrane region" description="Helical" evidence="1">
    <location>
        <begin position="168"/>
        <end position="191"/>
    </location>
</feature>
<feature type="transmembrane region" description="Helical" evidence="1">
    <location>
        <begin position="65"/>
        <end position="83"/>
    </location>
</feature>
<evidence type="ECO:0000256" key="1">
    <source>
        <dbReference type="SAM" id="Phobius"/>
    </source>
</evidence>
<protein>
    <recommendedName>
        <fullName evidence="4">DUF2206 domain-containing protein</fullName>
    </recommendedName>
</protein>
<feature type="transmembrane region" description="Helical" evidence="1">
    <location>
        <begin position="197"/>
        <end position="217"/>
    </location>
</feature>
<feature type="transmembrane region" description="Helical" evidence="1">
    <location>
        <begin position="674"/>
        <end position="693"/>
    </location>
</feature>
<keyword evidence="1" id="KW-0472">Membrane</keyword>
<feature type="transmembrane region" description="Helical" evidence="1">
    <location>
        <begin position="329"/>
        <end position="345"/>
    </location>
</feature>
<feature type="transmembrane region" description="Helical" evidence="1">
    <location>
        <begin position="95"/>
        <end position="116"/>
    </location>
</feature>
<feature type="transmembrane region" description="Helical" evidence="1">
    <location>
        <begin position="351"/>
        <end position="368"/>
    </location>
</feature>
<comment type="caution">
    <text evidence="2">The sequence shown here is derived from an EMBL/GenBank/DDBJ whole genome shotgun (WGS) entry which is preliminary data.</text>
</comment>
<reference evidence="2 3" key="1">
    <citation type="submission" date="2020-08" db="EMBL/GenBank/DDBJ databases">
        <title>novel species in genus Nocardioides.</title>
        <authorList>
            <person name="Zhang G."/>
        </authorList>
    </citation>
    <scope>NUCLEOTIDE SEQUENCE [LARGE SCALE GENOMIC DNA]</scope>
    <source>
        <strain evidence="2 3">SC8A-24</strain>
    </source>
</reference>
<feature type="transmembrane region" description="Helical" evidence="1">
    <location>
        <begin position="380"/>
        <end position="395"/>
    </location>
</feature>
<evidence type="ECO:0000313" key="3">
    <source>
        <dbReference type="Proteomes" id="UP000604001"/>
    </source>
</evidence>
<sequence>MTTESLRVAGGADTSGTITVALPRTGVPDHPRGDGPARWTRGTSGALLALAVAQSVVVLDLDVPVLRAAVGLLTVLVLPTWVLHGRASWPTDSAVARCAYAFGASFLGVMIVGLAVNTAGPAVGVDRPLTPAVLGLTWLFLDAALLLWRRHVPLLEPDRAREVVRRAWAAPAEPAQVLALAALPMAVLGAIRLNNGAGGAVAITAHVLVVAAYAVLLCRRGAPGRDLRVLYLAALSLLLATSLRGWGITGHDVQAEHGVYTLTADAQHWSMDLLQNAYTACLSITILPVVLAEATGLSGTVWFKIGFQVVFALVPVLAYLVFRRFVARRLALVAAAFVIAFPTFHVDMPYLVRQEIAFLFLVLLLLAATDRAMPAKRRRVLVVVLGLGVVLSHYATTYLLLMALGAGLLLLGLTTLVVRPGRSTRDGGALVLLRPTVLVLLAGSSLLWTGPATGTGGHPLTVAQEAIEALLGDEEGETAGSNDRRFLLFAGREDSAEDRLARFVDETMEAREAYPRRLALFKDPGPTLTEPEIVDPEEAPHGPVGEVLDAVGVDPGTVVVGLRGASAVLLQVMLLAGLWWLARAAVRRRRGTEPTDAEGGDGRPPVPGVSTEVACVLLGVMAALGLVAVVPSLSVEYGVLRAFLQSLLFVAPAAAVGLWWLLSRLGRERSGWMVVVPVALLAALTSAGTALVGGGPAKLALANAGTYHERYIVEDSDVAAVQRLERLPDDSGPLPKVLTPTNHGVRLALAGVPREEIHGRTFPTLLNVGSYLFADSRLTADREDTLFLDGDRVTYRYPLRRIDQRMHLVYSAGDSRIYR</sequence>
<feature type="transmembrane region" description="Helical" evidence="1">
    <location>
        <begin position="564"/>
        <end position="582"/>
    </location>
</feature>
<evidence type="ECO:0008006" key="4">
    <source>
        <dbReference type="Google" id="ProtNLM"/>
    </source>
</evidence>
<feature type="transmembrane region" description="Helical" evidence="1">
    <location>
        <begin position="301"/>
        <end position="322"/>
    </location>
</feature>
<feature type="transmembrane region" description="Helical" evidence="1">
    <location>
        <begin position="430"/>
        <end position="450"/>
    </location>
</feature>
<accession>A0ABR6U778</accession>
<evidence type="ECO:0000313" key="2">
    <source>
        <dbReference type="EMBL" id="MBC2960287.1"/>
    </source>
</evidence>
<dbReference type="RefSeq" id="WP_186345556.1">
    <property type="nucleotide sequence ID" value="NZ_BMMR01000001.1"/>
</dbReference>
<feature type="transmembrane region" description="Helical" evidence="1">
    <location>
        <begin position="128"/>
        <end position="148"/>
    </location>
</feature>
<feature type="transmembrane region" description="Helical" evidence="1">
    <location>
        <begin position="229"/>
        <end position="247"/>
    </location>
</feature>
<organism evidence="2 3">
    <name type="scientific">Nocardioides deserti</name>
    <dbReference type="NCBI Taxonomy" id="1588644"/>
    <lineage>
        <taxon>Bacteria</taxon>
        <taxon>Bacillati</taxon>
        <taxon>Actinomycetota</taxon>
        <taxon>Actinomycetes</taxon>
        <taxon>Propionibacteriales</taxon>
        <taxon>Nocardioidaceae</taxon>
        <taxon>Nocardioides</taxon>
    </lineage>
</organism>
<keyword evidence="1" id="KW-1133">Transmembrane helix</keyword>
<gene>
    <name evidence="2" type="ORF">H7344_08275</name>
</gene>
<name>A0ABR6U778_9ACTN</name>